<comment type="subcellular location">
    <subcellularLocation>
        <location evidence="1">Nucleus</location>
    </subcellularLocation>
</comment>
<dbReference type="Proteomes" id="UP000076871">
    <property type="component" value="Unassembled WGS sequence"/>
</dbReference>
<dbReference type="EMBL" id="KV427606">
    <property type="protein sequence ID" value="KZT11939.1"/>
    <property type="molecule type" value="Genomic_DNA"/>
</dbReference>
<feature type="region of interest" description="Disordered" evidence="2">
    <location>
        <begin position="924"/>
        <end position="947"/>
    </location>
</feature>
<feature type="compositionally biased region" description="Polar residues" evidence="2">
    <location>
        <begin position="1058"/>
        <end position="1069"/>
    </location>
</feature>
<keyword evidence="1" id="KW-0238">DNA-binding</keyword>
<keyword evidence="1" id="KW-0371">Homeobox</keyword>
<organism evidence="4 5">
    <name type="scientific">Laetiporus sulphureus 93-53</name>
    <dbReference type="NCBI Taxonomy" id="1314785"/>
    <lineage>
        <taxon>Eukaryota</taxon>
        <taxon>Fungi</taxon>
        <taxon>Dikarya</taxon>
        <taxon>Basidiomycota</taxon>
        <taxon>Agaricomycotina</taxon>
        <taxon>Agaricomycetes</taxon>
        <taxon>Polyporales</taxon>
        <taxon>Laetiporus</taxon>
    </lineage>
</organism>
<feature type="region of interest" description="Disordered" evidence="2">
    <location>
        <begin position="484"/>
        <end position="504"/>
    </location>
</feature>
<feature type="compositionally biased region" description="Polar residues" evidence="2">
    <location>
        <begin position="232"/>
        <end position="252"/>
    </location>
</feature>
<evidence type="ECO:0000256" key="1">
    <source>
        <dbReference type="PROSITE-ProRule" id="PRU00108"/>
    </source>
</evidence>
<reference evidence="4 5" key="1">
    <citation type="journal article" date="2016" name="Mol. Biol. Evol.">
        <title>Comparative Genomics of Early-Diverging Mushroom-Forming Fungi Provides Insights into the Origins of Lignocellulose Decay Capabilities.</title>
        <authorList>
            <person name="Nagy L.G."/>
            <person name="Riley R."/>
            <person name="Tritt A."/>
            <person name="Adam C."/>
            <person name="Daum C."/>
            <person name="Floudas D."/>
            <person name="Sun H."/>
            <person name="Yadav J.S."/>
            <person name="Pangilinan J."/>
            <person name="Larsson K.H."/>
            <person name="Matsuura K."/>
            <person name="Barry K."/>
            <person name="Labutti K."/>
            <person name="Kuo R."/>
            <person name="Ohm R.A."/>
            <person name="Bhattacharya S.S."/>
            <person name="Shirouzu T."/>
            <person name="Yoshinaga Y."/>
            <person name="Martin F.M."/>
            <person name="Grigoriev I.V."/>
            <person name="Hibbett D.S."/>
        </authorList>
    </citation>
    <scope>NUCLEOTIDE SEQUENCE [LARGE SCALE GENOMIC DNA]</scope>
    <source>
        <strain evidence="4 5">93-53</strain>
    </source>
</reference>
<dbReference type="GeneID" id="63824738"/>
<dbReference type="PROSITE" id="PS50071">
    <property type="entry name" value="HOMEOBOX_2"/>
    <property type="match status" value="1"/>
</dbReference>
<sequence>MDKCDGSGGAYLQSLAVSHGGVELAVALRLVEEHWSQSLAAATGLDLELSRPALVGSNESGLWSESVARSGHEQPPQFLEVFTTNRGNSQFSECPALMGSRHESVCVEADVAPATDSPSECEEQPRTHLTEHDPLTAEPLFLPSFEATPEPDWLMDTENATDDEGVEEEQRRTPMMYSGIALAVQRPRDMHTNEDDAVMAFAKAAFPALAVRWRSFSPPTSTSDDSQLQSSEGVHSTSITGRSDSPQEQCPTTIELERERSACASEKWPSPPPEDHHWGSGGESTTIIFSSADDELGQLSEPDWESLVELPELVQTPRSFSIEVLEGLQSPEVAEDSVTVDSPCVPALLGLLDGALDQLSSPGSVAAPILTEDATISFVAGTVSDYSPEGIDQGLSNEHPQSISSPAMEVMEQSQFERHVDSPMHAGLRLSSQSSRDELSSLCPGVLEVVHGMDGIPTSPSWDDIPSPTSETIDHNTDAVRAKVTDDSEEVARMNDTSSPSAETVSYDTDAAYVEMPTVSQKETWVQGPSSLLLEPMDSDSGAMYAEMMGPVTSPEDGKSSHPAELVSAGSNVKLVKSSQESSPLDNMLVMYTTLLDMESTPEPTEAPKLPATVRDHVTSGTEDVPQAGSTPILEPADSNGSLSDSVSEHASGAEVGARPPRSFYAVVTPPLSPVSVHAELATETQDTLHSRSSFSQETVQLGEQALSNDLISANTMELPATPGLLERSRSPSLSLQSLPTASFENADVASVTDRSQPIYSSQNAVSEQPVFGPPLLLIGTPSTAGDAEIEPNQVRNCGTIEESHLQASSSPSDVVPNQKPKRKKPSSAKTRKEGPPSKRRRTVKAVISTDLREDTGNVGGTGGSRTYYREYLYEASSSQGPGLYYRPRQNQTLQVSASPISINAPVQNLTEVVIGLMTRSEGTTRNSVSCTKPPEVAQHNPSNNDHVCDGAQLRAESAQHLNAPTRVPTTTLALSHPHYPLRSDRSANESLQPTRAMPDSQNPLAWPSAYNAQSVLSMNPTTAQKQPSETVQRHGDPGQLDRWSALVEASVAVRDNSAGSSNSITENPSIPEDQSEHSLERQKLEKLIIETNTASGTATGIVFPFEALVLQWIFNDVTPLPPQSWRVLISVAFNWSIKKVSQWFYNRRGRRKKGAQMPLKIDHPDDVVNVTVEEVVVGMRRKALVGGPWTAMRFRRELYPRLEEQKRIYLIQCNGLLTESW</sequence>
<feature type="compositionally biased region" description="Low complexity" evidence="2">
    <location>
        <begin position="217"/>
        <end position="231"/>
    </location>
</feature>
<feature type="region of interest" description="Disordered" evidence="2">
    <location>
        <begin position="217"/>
        <end position="285"/>
    </location>
</feature>
<feature type="region of interest" description="Disordered" evidence="2">
    <location>
        <begin position="1057"/>
        <end position="1079"/>
    </location>
</feature>
<evidence type="ECO:0000256" key="2">
    <source>
        <dbReference type="SAM" id="MobiDB-lite"/>
    </source>
</evidence>
<feature type="compositionally biased region" description="Basic and acidic residues" evidence="2">
    <location>
        <begin position="484"/>
        <end position="493"/>
    </location>
</feature>
<accession>A0A165HMR6</accession>
<feature type="compositionally biased region" description="Polar residues" evidence="2">
    <location>
        <begin position="989"/>
        <end position="1004"/>
    </location>
</feature>
<dbReference type="RefSeq" id="XP_040769587.1">
    <property type="nucleotide sequence ID" value="XM_040907709.1"/>
</dbReference>
<feature type="compositionally biased region" description="Polar residues" evidence="2">
    <location>
        <begin position="495"/>
        <end position="504"/>
    </location>
</feature>
<dbReference type="SUPFAM" id="SSF46689">
    <property type="entry name" value="Homeodomain-like"/>
    <property type="match status" value="1"/>
</dbReference>
<feature type="region of interest" description="Disordered" evidence="2">
    <location>
        <begin position="962"/>
        <end position="1007"/>
    </location>
</feature>
<keyword evidence="1" id="KW-0539">Nucleus</keyword>
<feature type="domain" description="Homeobox" evidence="3">
    <location>
        <begin position="1111"/>
        <end position="1155"/>
    </location>
</feature>
<dbReference type="GO" id="GO:0003677">
    <property type="term" value="F:DNA binding"/>
    <property type="evidence" value="ECO:0007669"/>
    <property type="project" value="UniProtKB-UniRule"/>
</dbReference>
<feature type="compositionally biased region" description="Polar residues" evidence="2">
    <location>
        <begin position="962"/>
        <end position="974"/>
    </location>
</feature>
<dbReference type="InterPro" id="IPR001356">
    <property type="entry name" value="HD"/>
</dbReference>
<proteinExistence type="predicted"/>
<dbReference type="GO" id="GO:0005634">
    <property type="term" value="C:nucleus"/>
    <property type="evidence" value="ECO:0007669"/>
    <property type="project" value="UniProtKB-SubCell"/>
</dbReference>
<dbReference type="AlphaFoldDB" id="A0A165HMR6"/>
<evidence type="ECO:0000259" key="3">
    <source>
        <dbReference type="PROSITE" id="PS50071"/>
    </source>
</evidence>
<protein>
    <recommendedName>
        <fullName evidence="3">Homeobox domain-containing protein</fullName>
    </recommendedName>
</protein>
<dbReference type="InParanoid" id="A0A165HMR6"/>
<feature type="region of interest" description="Disordered" evidence="2">
    <location>
        <begin position="804"/>
        <end position="844"/>
    </location>
</feature>
<gene>
    <name evidence="4" type="ORF">LAESUDRAFT_719881</name>
</gene>
<feature type="region of interest" description="Disordered" evidence="2">
    <location>
        <begin position="619"/>
        <end position="657"/>
    </location>
</feature>
<evidence type="ECO:0000313" key="4">
    <source>
        <dbReference type="EMBL" id="KZT11939.1"/>
    </source>
</evidence>
<name>A0A165HMR6_9APHY</name>
<feature type="DNA-binding region" description="Homeobox" evidence="1">
    <location>
        <begin position="1113"/>
        <end position="1156"/>
    </location>
</feature>
<evidence type="ECO:0000313" key="5">
    <source>
        <dbReference type="Proteomes" id="UP000076871"/>
    </source>
</evidence>
<dbReference type="InterPro" id="IPR009057">
    <property type="entry name" value="Homeodomain-like_sf"/>
</dbReference>
<keyword evidence="5" id="KW-1185">Reference proteome</keyword>